<keyword evidence="1" id="KW-0812">Transmembrane</keyword>
<gene>
    <name evidence="2" type="ORF">ACFY8C_16650</name>
</gene>
<proteinExistence type="predicted"/>
<keyword evidence="1" id="KW-1133">Transmembrane helix</keyword>
<evidence type="ECO:0000256" key="1">
    <source>
        <dbReference type="SAM" id="Phobius"/>
    </source>
</evidence>
<sequence length="76" mass="8452">MWDDSGLQRLDPVRGYYSAIDTVDPDRRRVAITRSQYEELRKDDQRVAFAAFGLFAAGGGGLTLLFGKLDSWVGSP</sequence>
<feature type="transmembrane region" description="Helical" evidence="1">
    <location>
        <begin position="47"/>
        <end position="67"/>
    </location>
</feature>
<protein>
    <submittedName>
        <fullName evidence="2">Uncharacterized protein</fullName>
    </submittedName>
</protein>
<reference evidence="2 3" key="1">
    <citation type="submission" date="2024-10" db="EMBL/GenBank/DDBJ databases">
        <title>The Natural Products Discovery Center: Release of the First 8490 Sequenced Strains for Exploring Actinobacteria Biosynthetic Diversity.</title>
        <authorList>
            <person name="Kalkreuter E."/>
            <person name="Kautsar S.A."/>
            <person name="Yang D."/>
            <person name="Bader C.D."/>
            <person name="Teijaro C.N."/>
            <person name="Fluegel L."/>
            <person name="Davis C.M."/>
            <person name="Simpson J.R."/>
            <person name="Lauterbach L."/>
            <person name="Steele A.D."/>
            <person name="Gui C."/>
            <person name="Meng S."/>
            <person name="Li G."/>
            <person name="Viehrig K."/>
            <person name="Ye F."/>
            <person name="Su P."/>
            <person name="Kiefer A.F."/>
            <person name="Nichols A."/>
            <person name="Cepeda A.J."/>
            <person name="Yan W."/>
            <person name="Fan B."/>
            <person name="Jiang Y."/>
            <person name="Adhikari A."/>
            <person name="Zheng C.-J."/>
            <person name="Schuster L."/>
            <person name="Cowan T.M."/>
            <person name="Smanski M.J."/>
            <person name="Chevrette M.G."/>
            <person name="De Carvalho L.P.S."/>
            <person name="Shen B."/>
        </authorList>
    </citation>
    <scope>NUCLEOTIDE SEQUENCE [LARGE SCALE GENOMIC DNA]</scope>
    <source>
        <strain evidence="2 3">NPDC012605</strain>
    </source>
</reference>
<accession>A0ABW6XR37</accession>
<evidence type="ECO:0000313" key="3">
    <source>
        <dbReference type="Proteomes" id="UP001602370"/>
    </source>
</evidence>
<keyword evidence="3" id="KW-1185">Reference proteome</keyword>
<dbReference type="RefSeq" id="WP_030326973.1">
    <property type="nucleotide sequence ID" value="NZ_JBIBDZ010000004.1"/>
</dbReference>
<organism evidence="2 3">
    <name type="scientific">Streptomyces flavochromogenes</name>
    <dbReference type="NCBI Taxonomy" id="68199"/>
    <lineage>
        <taxon>Bacteria</taxon>
        <taxon>Bacillati</taxon>
        <taxon>Actinomycetota</taxon>
        <taxon>Actinomycetes</taxon>
        <taxon>Kitasatosporales</taxon>
        <taxon>Streptomycetaceae</taxon>
        <taxon>Streptomyces</taxon>
    </lineage>
</organism>
<dbReference type="Proteomes" id="UP001602370">
    <property type="component" value="Unassembled WGS sequence"/>
</dbReference>
<evidence type="ECO:0000313" key="2">
    <source>
        <dbReference type="EMBL" id="MFF5919948.1"/>
    </source>
</evidence>
<comment type="caution">
    <text evidence="2">The sequence shown here is derived from an EMBL/GenBank/DDBJ whole genome shotgun (WGS) entry which is preliminary data.</text>
</comment>
<name>A0ABW6XR37_9ACTN</name>
<dbReference type="EMBL" id="JBIBDZ010000004">
    <property type="protein sequence ID" value="MFF5919948.1"/>
    <property type="molecule type" value="Genomic_DNA"/>
</dbReference>
<keyword evidence="1" id="KW-0472">Membrane</keyword>